<dbReference type="Pfam" id="PF02962">
    <property type="entry name" value="CHMI"/>
    <property type="match status" value="1"/>
</dbReference>
<sequence length="125" mass="13757">MPHIHLEYSDNLKDFHSQPILLGLNQALFATGHVQVATDIKSRAICQSDYLIGLGESNQAYVHVKVSLLSGRDIATKTEISNQLLLALQQLLPKQTHLTVQLCVEVLEMESAFYGKTVVVPTSAT</sequence>
<name>A0A5N4WCJ3_9GAMM</name>
<reference evidence="1 2" key="1">
    <citation type="submission" date="2019-09" db="EMBL/GenBank/DDBJ databases">
        <title>Draft genome sequence of Acinetobacter tandoii W4-4-4 isolated from environmental water sample.</title>
        <authorList>
            <person name="Wee S.K."/>
            <person name="Yan B."/>
            <person name="Mustaffa S.B."/>
            <person name="Yap E.P.H."/>
        </authorList>
    </citation>
    <scope>NUCLEOTIDE SEQUENCE [LARGE SCALE GENOMIC DNA]</scope>
    <source>
        <strain evidence="1 2">W4-4-4</strain>
    </source>
</reference>
<organism evidence="1 2">
    <name type="scientific">Acinetobacter tandoii</name>
    <dbReference type="NCBI Taxonomy" id="202954"/>
    <lineage>
        <taxon>Bacteria</taxon>
        <taxon>Pseudomonadati</taxon>
        <taxon>Pseudomonadota</taxon>
        <taxon>Gammaproteobacteria</taxon>
        <taxon>Moraxellales</taxon>
        <taxon>Moraxellaceae</taxon>
        <taxon>Acinetobacter</taxon>
    </lineage>
</organism>
<protein>
    <submittedName>
        <fullName evidence="1">5-carboxymethyl-2-hydroxymuconate isomerase</fullName>
    </submittedName>
</protein>
<dbReference type="InterPro" id="IPR004220">
    <property type="entry name" value="5-COMe_2-OHmuconate_Isoase"/>
</dbReference>
<evidence type="ECO:0000313" key="2">
    <source>
        <dbReference type="Proteomes" id="UP000325788"/>
    </source>
</evidence>
<dbReference type="EMBL" id="VXLD01000009">
    <property type="protein sequence ID" value="KAB1853299.1"/>
    <property type="molecule type" value="Genomic_DNA"/>
</dbReference>
<dbReference type="RefSeq" id="WP_151505009.1">
    <property type="nucleotide sequence ID" value="NZ_VXLD01000009.1"/>
</dbReference>
<proteinExistence type="predicted"/>
<dbReference type="SUPFAM" id="SSF55331">
    <property type="entry name" value="Tautomerase/MIF"/>
    <property type="match status" value="1"/>
</dbReference>
<dbReference type="Gene3D" id="3.30.429.10">
    <property type="entry name" value="Macrophage Migration Inhibitory Factor"/>
    <property type="match status" value="1"/>
</dbReference>
<comment type="caution">
    <text evidence="1">The sequence shown here is derived from an EMBL/GenBank/DDBJ whole genome shotgun (WGS) entry which is preliminary data.</text>
</comment>
<keyword evidence="1" id="KW-0413">Isomerase</keyword>
<dbReference type="Proteomes" id="UP000325788">
    <property type="component" value="Unassembled WGS sequence"/>
</dbReference>
<dbReference type="InterPro" id="IPR014347">
    <property type="entry name" value="Tautomerase/MIF_sf"/>
</dbReference>
<gene>
    <name evidence="1" type="ORF">F4W09_12665</name>
</gene>
<accession>A0A5N4WCJ3</accession>
<dbReference type="AlphaFoldDB" id="A0A5N4WCJ3"/>
<dbReference type="PANTHER" id="PTHR37950">
    <property type="entry name" value="4-HYDROXYPHENYLACETATE CATABOLISM PROTEIN"/>
    <property type="match status" value="1"/>
</dbReference>
<dbReference type="PANTHER" id="PTHR37950:SF1">
    <property type="entry name" value="4-HYDROXYPHENYLACETATE CATABOLISM PROTEIN"/>
    <property type="match status" value="1"/>
</dbReference>
<evidence type="ECO:0000313" key="1">
    <source>
        <dbReference type="EMBL" id="KAB1853299.1"/>
    </source>
</evidence>
<dbReference type="GO" id="GO:0008704">
    <property type="term" value="F:5-carboxymethyl-2-hydroxymuconate delta-isomerase activity"/>
    <property type="evidence" value="ECO:0007669"/>
    <property type="project" value="InterPro"/>
</dbReference>